<comment type="caution">
    <text evidence="2">The sequence shown here is derived from an EMBL/GenBank/DDBJ whole genome shotgun (WGS) entry which is preliminary data.</text>
</comment>
<feature type="region of interest" description="Disordered" evidence="1">
    <location>
        <begin position="1"/>
        <end position="86"/>
    </location>
</feature>
<sequence>MSTVDTNTSSESFPQAATSRDEPVLEVSSNSKIHEPSLGLDDDDELDLPELDSDDDNLGGDIDTDSDSELSQSRSPSPTPSIDGDEELDADELNAATADAAESPHVLRTRTLRQKLEKLSEDGMKRRVFMILKRLKLLKLPLA</sequence>
<organism evidence="2 3">
    <name type="scientific">Favolaschia claudopus</name>
    <dbReference type="NCBI Taxonomy" id="2862362"/>
    <lineage>
        <taxon>Eukaryota</taxon>
        <taxon>Fungi</taxon>
        <taxon>Dikarya</taxon>
        <taxon>Basidiomycota</taxon>
        <taxon>Agaricomycotina</taxon>
        <taxon>Agaricomycetes</taxon>
        <taxon>Agaricomycetidae</taxon>
        <taxon>Agaricales</taxon>
        <taxon>Marasmiineae</taxon>
        <taxon>Mycenaceae</taxon>
        <taxon>Favolaschia</taxon>
    </lineage>
</organism>
<evidence type="ECO:0000313" key="2">
    <source>
        <dbReference type="EMBL" id="KAK7029194.1"/>
    </source>
</evidence>
<dbReference type="AlphaFoldDB" id="A0AAW0BSH3"/>
<keyword evidence="3" id="KW-1185">Reference proteome</keyword>
<feature type="compositionally biased region" description="Polar residues" evidence="1">
    <location>
        <begin position="1"/>
        <end position="18"/>
    </location>
</feature>
<protein>
    <submittedName>
        <fullName evidence="2">Uncharacterized protein</fullName>
    </submittedName>
</protein>
<gene>
    <name evidence="2" type="ORF">R3P38DRAFT_3189467</name>
</gene>
<accession>A0AAW0BSH3</accession>
<evidence type="ECO:0000313" key="3">
    <source>
        <dbReference type="Proteomes" id="UP001362999"/>
    </source>
</evidence>
<feature type="compositionally biased region" description="Acidic residues" evidence="1">
    <location>
        <begin position="40"/>
        <end position="68"/>
    </location>
</feature>
<name>A0AAW0BSH3_9AGAR</name>
<dbReference type="EMBL" id="JAWWNJ010000027">
    <property type="protein sequence ID" value="KAK7029194.1"/>
    <property type="molecule type" value="Genomic_DNA"/>
</dbReference>
<evidence type="ECO:0000256" key="1">
    <source>
        <dbReference type="SAM" id="MobiDB-lite"/>
    </source>
</evidence>
<dbReference type="Proteomes" id="UP001362999">
    <property type="component" value="Unassembled WGS sequence"/>
</dbReference>
<proteinExistence type="predicted"/>
<reference evidence="2 3" key="1">
    <citation type="journal article" date="2024" name="J Genomics">
        <title>Draft genome sequencing and assembly of Favolaschia claudopus CIRM-BRFM 2984 isolated from oak limbs.</title>
        <authorList>
            <person name="Navarro D."/>
            <person name="Drula E."/>
            <person name="Chaduli D."/>
            <person name="Cazenave R."/>
            <person name="Ahrendt S."/>
            <person name="Wang J."/>
            <person name="Lipzen A."/>
            <person name="Daum C."/>
            <person name="Barry K."/>
            <person name="Grigoriev I.V."/>
            <person name="Favel A."/>
            <person name="Rosso M.N."/>
            <person name="Martin F."/>
        </authorList>
    </citation>
    <scope>NUCLEOTIDE SEQUENCE [LARGE SCALE GENOMIC DNA]</scope>
    <source>
        <strain evidence="2 3">CIRM-BRFM 2984</strain>
    </source>
</reference>